<comment type="caution">
    <text evidence="3">The sequence shown here is derived from an EMBL/GenBank/DDBJ whole genome shotgun (WGS) entry which is preliminary data.</text>
</comment>
<dbReference type="Gene3D" id="3.10.110.10">
    <property type="entry name" value="Ubiquitin Conjugating Enzyme"/>
    <property type="match status" value="1"/>
</dbReference>
<proteinExistence type="predicted"/>
<feature type="compositionally biased region" description="Basic residues" evidence="1">
    <location>
        <begin position="93"/>
        <end position="102"/>
    </location>
</feature>
<reference evidence="3 4" key="1">
    <citation type="submission" date="2019-04" db="EMBL/GenBank/DDBJ databases">
        <title>Annotation for the trematode Fasciola gigantica.</title>
        <authorList>
            <person name="Choi Y.-J."/>
        </authorList>
    </citation>
    <scope>NUCLEOTIDE SEQUENCE [LARGE SCALE GENOMIC DNA]</scope>
    <source>
        <strain evidence="3">Uganda_cow_1</strain>
    </source>
</reference>
<evidence type="ECO:0000313" key="4">
    <source>
        <dbReference type="Proteomes" id="UP000316759"/>
    </source>
</evidence>
<accession>A0A504Z0X3</accession>
<feature type="region of interest" description="Disordered" evidence="1">
    <location>
        <begin position="67"/>
        <end position="102"/>
    </location>
</feature>
<dbReference type="OrthoDB" id="10069349at2759"/>
<dbReference type="STRING" id="46835.A0A504Z0X3"/>
<gene>
    <name evidence="3" type="ORF">FGIG_05817</name>
</gene>
<name>A0A504Z0X3_FASGI</name>
<dbReference type="SUPFAM" id="SSF54495">
    <property type="entry name" value="UBC-like"/>
    <property type="match status" value="1"/>
</dbReference>
<dbReference type="InterPro" id="IPR016135">
    <property type="entry name" value="UBQ-conjugating_enzyme/RWD"/>
</dbReference>
<feature type="domain" description="UBC core" evidence="2">
    <location>
        <begin position="1"/>
        <end position="50"/>
    </location>
</feature>
<evidence type="ECO:0000259" key="2">
    <source>
        <dbReference type="PROSITE" id="PS50127"/>
    </source>
</evidence>
<dbReference type="AlphaFoldDB" id="A0A504Z0X3"/>
<organism evidence="3 4">
    <name type="scientific">Fasciola gigantica</name>
    <name type="common">Giant liver fluke</name>
    <dbReference type="NCBI Taxonomy" id="46835"/>
    <lineage>
        <taxon>Eukaryota</taxon>
        <taxon>Metazoa</taxon>
        <taxon>Spiralia</taxon>
        <taxon>Lophotrochozoa</taxon>
        <taxon>Platyhelminthes</taxon>
        <taxon>Trematoda</taxon>
        <taxon>Digenea</taxon>
        <taxon>Plagiorchiida</taxon>
        <taxon>Echinostomata</taxon>
        <taxon>Echinostomatoidea</taxon>
        <taxon>Fasciolidae</taxon>
        <taxon>Fasciola</taxon>
    </lineage>
</organism>
<dbReference type="InterPro" id="IPR000608">
    <property type="entry name" value="UBC"/>
</dbReference>
<dbReference type="Proteomes" id="UP000316759">
    <property type="component" value="Unassembled WGS sequence"/>
</dbReference>
<dbReference type="EMBL" id="SUNJ01005513">
    <property type="protein sequence ID" value="TPP63578.1"/>
    <property type="molecule type" value="Genomic_DNA"/>
</dbReference>
<sequence length="102" mass="11558">MVYVINKVIRCLLLDPNPESALNEEAGRLLQEDYNEYVARARLYTDVHACHHLRNFKAVKVTHESDSHGILRDTNAPPSKKTSGKPAVQRHISATKKALKRL</sequence>
<keyword evidence="4" id="KW-1185">Reference proteome</keyword>
<evidence type="ECO:0000256" key="1">
    <source>
        <dbReference type="SAM" id="MobiDB-lite"/>
    </source>
</evidence>
<protein>
    <submittedName>
        <fullName evidence="3">Ubiquitin-conjugating enzyme E2 S</fullName>
    </submittedName>
</protein>
<evidence type="ECO:0000313" key="3">
    <source>
        <dbReference type="EMBL" id="TPP63578.1"/>
    </source>
</evidence>
<dbReference type="PROSITE" id="PS50127">
    <property type="entry name" value="UBC_2"/>
    <property type="match status" value="1"/>
</dbReference>